<feature type="transmembrane region" description="Helical" evidence="1">
    <location>
        <begin position="118"/>
        <end position="141"/>
    </location>
</feature>
<reference evidence="2 3" key="1">
    <citation type="submission" date="2019-07" db="EMBL/GenBank/DDBJ databases">
        <title>Draft genome for Aliikangiella sp. M105.</title>
        <authorList>
            <person name="Wang G."/>
        </authorList>
    </citation>
    <scope>NUCLEOTIDE SEQUENCE [LARGE SCALE GENOMIC DNA]</scope>
    <source>
        <strain evidence="2 3">M105</strain>
    </source>
</reference>
<accession>A0A545UFL2</accession>
<dbReference type="EMBL" id="VIKS01000004">
    <property type="protein sequence ID" value="TQV88261.1"/>
    <property type="molecule type" value="Genomic_DNA"/>
</dbReference>
<sequence>MKENRNISILRVAHYLILDYQLRKGDSEGAALGTASALLSIAIFLNLASVLIFFENIVQFEMASRLLDWILNSETSGLYIFVCYIATCVFIAIYCDANDNTNITKLYFEEHYEGRNNIQYGVLFYLVSSPILFFILMFTYIL</sequence>
<name>A0A545UFL2_9GAMM</name>
<feature type="transmembrane region" description="Helical" evidence="1">
    <location>
        <begin position="78"/>
        <end position="97"/>
    </location>
</feature>
<keyword evidence="3" id="KW-1185">Reference proteome</keyword>
<evidence type="ECO:0000256" key="1">
    <source>
        <dbReference type="SAM" id="Phobius"/>
    </source>
</evidence>
<keyword evidence="1" id="KW-0812">Transmembrane</keyword>
<keyword evidence="1" id="KW-0472">Membrane</keyword>
<feature type="transmembrane region" description="Helical" evidence="1">
    <location>
        <begin position="30"/>
        <end position="58"/>
    </location>
</feature>
<dbReference type="AlphaFoldDB" id="A0A545UFL2"/>
<organism evidence="2 3">
    <name type="scientific">Aliikangiella coralliicola</name>
    <dbReference type="NCBI Taxonomy" id="2592383"/>
    <lineage>
        <taxon>Bacteria</taxon>
        <taxon>Pseudomonadati</taxon>
        <taxon>Pseudomonadota</taxon>
        <taxon>Gammaproteobacteria</taxon>
        <taxon>Oceanospirillales</taxon>
        <taxon>Pleioneaceae</taxon>
        <taxon>Aliikangiella</taxon>
    </lineage>
</organism>
<protein>
    <submittedName>
        <fullName evidence="2">Uncharacterized protein</fullName>
    </submittedName>
</protein>
<comment type="caution">
    <text evidence="2">The sequence shown here is derived from an EMBL/GenBank/DDBJ whole genome shotgun (WGS) entry which is preliminary data.</text>
</comment>
<gene>
    <name evidence="2" type="ORF">FLL46_06965</name>
</gene>
<evidence type="ECO:0000313" key="2">
    <source>
        <dbReference type="EMBL" id="TQV88261.1"/>
    </source>
</evidence>
<keyword evidence="1" id="KW-1133">Transmembrane helix</keyword>
<dbReference type="Proteomes" id="UP000315439">
    <property type="component" value="Unassembled WGS sequence"/>
</dbReference>
<proteinExistence type="predicted"/>
<evidence type="ECO:0000313" key="3">
    <source>
        <dbReference type="Proteomes" id="UP000315439"/>
    </source>
</evidence>